<proteinExistence type="predicted"/>
<comment type="caution">
    <text evidence="1">The sequence shown here is derived from an EMBL/GenBank/DDBJ whole genome shotgun (WGS) entry which is preliminary data.</text>
</comment>
<reference evidence="1 2" key="1">
    <citation type="submission" date="2017-08" db="EMBL/GenBank/DDBJ databases">
        <title>Infants hospitalized years apart are colonized by the same room-sourced microbial strains.</title>
        <authorList>
            <person name="Brooks B."/>
            <person name="Olm M.R."/>
            <person name="Firek B.A."/>
            <person name="Baker R."/>
            <person name="Thomas B.C."/>
            <person name="Morowitz M.J."/>
            <person name="Banfield J.F."/>
        </authorList>
    </citation>
    <scope>NUCLEOTIDE SEQUENCE [LARGE SCALE GENOMIC DNA]</scope>
    <source>
        <strain evidence="1">S2_005_002_R2_29</strain>
    </source>
</reference>
<dbReference type="EMBL" id="QFQB01000011">
    <property type="protein sequence ID" value="PZQ47647.1"/>
    <property type="molecule type" value="Genomic_DNA"/>
</dbReference>
<protein>
    <recommendedName>
        <fullName evidence="3">SMP domain-containing protein</fullName>
    </recommendedName>
</protein>
<sequence length="267" mass="28312">MAVDDVKINTGFVPQATGNMSLAQMDEIERQAKAHTIEITTTQAKAEADATEVRGAAQGSANGKVYGDIALEAAGVKAITEIGEFLGTRLEDGKQAHGSPTGGKPQHIDDHIRTASRAPGLYRSEAAQAEYGGDPKKPNFPSATADYSGLGISTRASIASSSLAKQDSAGLYDPTPKTLSNMSTEGVGRKMQSVQLAQQQVASLKIANEAALESVRPAREIHYGAQYKAQQMAPGMDMSSGPKFRAQDFLKQAEEEKQLSAWRGTQT</sequence>
<evidence type="ECO:0000313" key="2">
    <source>
        <dbReference type="Proteomes" id="UP000249417"/>
    </source>
</evidence>
<name>A0A2W5PSE1_9BACT</name>
<evidence type="ECO:0008006" key="3">
    <source>
        <dbReference type="Google" id="ProtNLM"/>
    </source>
</evidence>
<gene>
    <name evidence="1" type="ORF">DI551_02960</name>
</gene>
<evidence type="ECO:0000313" key="1">
    <source>
        <dbReference type="EMBL" id="PZQ47647.1"/>
    </source>
</evidence>
<dbReference type="AlphaFoldDB" id="A0A2W5PSE1"/>
<dbReference type="Proteomes" id="UP000249417">
    <property type="component" value="Unassembled WGS sequence"/>
</dbReference>
<accession>A0A2W5PSE1</accession>
<organism evidence="1 2">
    <name type="scientific">Micavibrio aeruginosavorus</name>
    <dbReference type="NCBI Taxonomy" id="349221"/>
    <lineage>
        <taxon>Bacteria</taxon>
        <taxon>Pseudomonadati</taxon>
        <taxon>Bdellovibrionota</taxon>
        <taxon>Bdellovibrionia</taxon>
        <taxon>Bdellovibrionales</taxon>
        <taxon>Pseudobdellovibrionaceae</taxon>
        <taxon>Micavibrio</taxon>
    </lineage>
</organism>